<accession>A0A1V4SQ60</accession>
<evidence type="ECO:0000256" key="3">
    <source>
        <dbReference type="ARBA" id="ARBA00022448"/>
    </source>
</evidence>
<feature type="transmembrane region" description="Helical" evidence="14">
    <location>
        <begin position="249"/>
        <end position="267"/>
    </location>
</feature>
<feature type="transmembrane region" description="Helical" evidence="14">
    <location>
        <begin position="184"/>
        <end position="205"/>
    </location>
</feature>
<keyword evidence="11" id="KW-0739">Sodium transport</keyword>
<evidence type="ECO:0000256" key="4">
    <source>
        <dbReference type="ARBA" id="ARBA00022475"/>
    </source>
</evidence>
<feature type="transmembrane region" description="Helical" evidence="14">
    <location>
        <begin position="287"/>
        <end position="308"/>
    </location>
</feature>
<protein>
    <submittedName>
        <fullName evidence="15">Sodium/proline symporter</fullName>
    </submittedName>
</protein>
<evidence type="ECO:0000313" key="15">
    <source>
        <dbReference type="EMBL" id="OPX45990.1"/>
    </source>
</evidence>
<dbReference type="Gene3D" id="1.20.1730.10">
    <property type="entry name" value="Sodium/glucose cotransporter"/>
    <property type="match status" value="1"/>
</dbReference>
<dbReference type="PANTHER" id="PTHR48086:SF3">
    <property type="entry name" value="SODIUM_PROLINE SYMPORTER"/>
    <property type="match status" value="1"/>
</dbReference>
<comment type="caution">
    <text evidence="15">The sequence shown here is derived from an EMBL/GenBank/DDBJ whole genome shotgun (WGS) entry which is preliminary data.</text>
</comment>
<evidence type="ECO:0000256" key="11">
    <source>
        <dbReference type="ARBA" id="ARBA00023201"/>
    </source>
</evidence>
<dbReference type="Proteomes" id="UP000191554">
    <property type="component" value="Unassembled WGS sequence"/>
</dbReference>
<keyword evidence="4" id="KW-1003">Cell membrane</keyword>
<gene>
    <name evidence="15" type="primary">putP</name>
    <name evidence="15" type="ORF">CLHUN_04650</name>
</gene>
<keyword evidence="8" id="KW-0915">Sodium</keyword>
<comment type="catalytic activity">
    <reaction evidence="12">
        <text>L-proline(in) + Na(+)(in) = L-proline(out) + Na(+)(out)</text>
        <dbReference type="Rhea" id="RHEA:28967"/>
        <dbReference type="ChEBI" id="CHEBI:29101"/>
        <dbReference type="ChEBI" id="CHEBI:60039"/>
    </reaction>
</comment>
<dbReference type="RefSeq" id="WP_080062940.1">
    <property type="nucleotide sequence ID" value="NZ_MZGX01000002.1"/>
</dbReference>
<dbReference type="InterPro" id="IPR018212">
    <property type="entry name" value="Na/solute_symporter_CS"/>
</dbReference>
<dbReference type="AlphaFoldDB" id="A0A1V4SQ60"/>
<feature type="transmembrane region" description="Helical" evidence="14">
    <location>
        <begin position="456"/>
        <end position="479"/>
    </location>
</feature>
<evidence type="ECO:0000256" key="14">
    <source>
        <dbReference type="SAM" id="Phobius"/>
    </source>
</evidence>
<organism evidence="15 16">
    <name type="scientific">Ruminiclostridium hungatei</name>
    <name type="common">Clostridium hungatei</name>
    <dbReference type="NCBI Taxonomy" id="48256"/>
    <lineage>
        <taxon>Bacteria</taxon>
        <taxon>Bacillati</taxon>
        <taxon>Bacillota</taxon>
        <taxon>Clostridia</taxon>
        <taxon>Eubacteriales</taxon>
        <taxon>Oscillospiraceae</taxon>
        <taxon>Ruminiclostridium</taxon>
    </lineage>
</organism>
<keyword evidence="9" id="KW-0406">Ion transport</keyword>
<comment type="similarity">
    <text evidence="2 13">Belongs to the sodium:solute symporter (SSF) (TC 2.A.21) family.</text>
</comment>
<dbReference type="InterPro" id="IPR038377">
    <property type="entry name" value="Na/Glc_symporter_sf"/>
</dbReference>
<evidence type="ECO:0000256" key="13">
    <source>
        <dbReference type="RuleBase" id="RU362091"/>
    </source>
</evidence>
<keyword evidence="5 14" id="KW-0812">Transmembrane</keyword>
<dbReference type="OrthoDB" id="9810181at2"/>
<dbReference type="PROSITE" id="PS50283">
    <property type="entry name" value="NA_SOLUT_SYMP_3"/>
    <property type="match status" value="1"/>
</dbReference>
<dbReference type="GO" id="GO:0005298">
    <property type="term" value="F:proline:sodium symporter activity"/>
    <property type="evidence" value="ECO:0007669"/>
    <property type="project" value="TreeGrafter"/>
</dbReference>
<evidence type="ECO:0000256" key="7">
    <source>
        <dbReference type="ARBA" id="ARBA00022989"/>
    </source>
</evidence>
<sequence length="542" mass="58737">MVFYSIIVVIVFLLITIFLGYLGYKNTKSSQDFLLAGRKTHPLIMALSYGATFISTSAIVGFGGLAANMGMGLLWLTFFNVFIGIFIAFVLFGKKTRRMGHRLNAHTFPELLGKRFESKFIQGFAAALIFLFMPIYAASVIKGGANFVQTYFGIPYGISLLAFVLIVAAYVWMGGMKAVMYTDAFQACIMFVAMMVLLITAYVNLGGFTAAHQKLTDLFSNPAIQEDIAKSVSTGFQGWTSMPKGGSPMWWSLVSTIVLGVGIGVLAQPQLVVRFMTVKSDRELNRAVFSGGIFILAMTGVAFVVGALSNVLLFEKTGKIAIMAADKVNDNIIPLFIKSFLPEWFAAIFLVSMLAAAMSTLSSQFHTMGTAAGRDLYEKSFGKKGNTLTMTKTATLVVIVLSTAIAWSSNGLPIADGIIAKFTTMFFELTTAAFLPVYVGALYFKSLPKAAAKWGMISGSAAWFVWTFFVHSNASYMQICKLLTGKTSIVLGTSLEKLSMVGTTFIALPVAIVVLAAVWLAKGRSGKLDIDEKVIDKCFANV</sequence>
<keyword evidence="7 14" id="KW-1133">Transmembrane helix</keyword>
<dbReference type="GO" id="GO:0005886">
    <property type="term" value="C:plasma membrane"/>
    <property type="evidence" value="ECO:0007669"/>
    <property type="project" value="UniProtKB-SubCell"/>
</dbReference>
<feature type="transmembrane region" description="Helical" evidence="14">
    <location>
        <begin position="120"/>
        <end position="141"/>
    </location>
</feature>
<dbReference type="GO" id="GO:0015193">
    <property type="term" value="F:L-proline transmembrane transporter activity"/>
    <property type="evidence" value="ECO:0007669"/>
    <property type="project" value="TreeGrafter"/>
</dbReference>
<evidence type="ECO:0000256" key="8">
    <source>
        <dbReference type="ARBA" id="ARBA00023053"/>
    </source>
</evidence>
<dbReference type="GO" id="GO:0015824">
    <property type="term" value="P:proline transport"/>
    <property type="evidence" value="ECO:0007669"/>
    <property type="project" value="TreeGrafter"/>
</dbReference>
<dbReference type="InterPro" id="IPR001734">
    <property type="entry name" value="Na/solute_symporter"/>
</dbReference>
<feature type="transmembrane region" description="Helical" evidence="14">
    <location>
        <begin position="153"/>
        <end position="172"/>
    </location>
</feature>
<dbReference type="InterPro" id="IPR050277">
    <property type="entry name" value="Sodium:Solute_Symporter"/>
</dbReference>
<dbReference type="PANTHER" id="PTHR48086">
    <property type="entry name" value="SODIUM/PROLINE SYMPORTER-RELATED"/>
    <property type="match status" value="1"/>
</dbReference>
<dbReference type="STRING" id="48256.CLHUN_04650"/>
<evidence type="ECO:0000313" key="16">
    <source>
        <dbReference type="Proteomes" id="UP000191554"/>
    </source>
</evidence>
<evidence type="ECO:0000256" key="12">
    <source>
        <dbReference type="ARBA" id="ARBA00033708"/>
    </source>
</evidence>
<evidence type="ECO:0000256" key="1">
    <source>
        <dbReference type="ARBA" id="ARBA00004651"/>
    </source>
</evidence>
<dbReference type="CDD" id="cd10322">
    <property type="entry name" value="SLC5sbd"/>
    <property type="match status" value="1"/>
</dbReference>
<keyword evidence="10 14" id="KW-0472">Membrane</keyword>
<keyword evidence="3" id="KW-0813">Transport</keyword>
<feature type="transmembrane region" description="Helical" evidence="14">
    <location>
        <begin position="499"/>
        <end position="521"/>
    </location>
</feature>
<feature type="transmembrane region" description="Helical" evidence="14">
    <location>
        <begin position="419"/>
        <end position="444"/>
    </location>
</feature>
<feature type="transmembrane region" description="Helical" evidence="14">
    <location>
        <begin position="44"/>
        <end position="67"/>
    </location>
</feature>
<evidence type="ECO:0000256" key="6">
    <source>
        <dbReference type="ARBA" id="ARBA00022847"/>
    </source>
</evidence>
<name>A0A1V4SQ60_RUMHU</name>
<feature type="transmembrane region" description="Helical" evidence="14">
    <location>
        <begin position="387"/>
        <end position="407"/>
    </location>
</feature>
<feature type="transmembrane region" description="Helical" evidence="14">
    <location>
        <begin position="73"/>
        <end position="92"/>
    </location>
</feature>
<dbReference type="NCBIfam" id="TIGR00813">
    <property type="entry name" value="sss"/>
    <property type="match status" value="1"/>
</dbReference>
<feature type="transmembrane region" description="Helical" evidence="14">
    <location>
        <begin position="344"/>
        <end position="366"/>
    </location>
</feature>
<evidence type="ECO:0000256" key="10">
    <source>
        <dbReference type="ARBA" id="ARBA00023136"/>
    </source>
</evidence>
<proteinExistence type="inferred from homology"/>
<keyword evidence="16" id="KW-1185">Reference proteome</keyword>
<reference evidence="15 16" key="1">
    <citation type="submission" date="2017-03" db="EMBL/GenBank/DDBJ databases">
        <title>Genome sequence of Clostridium hungatei DSM 14427.</title>
        <authorList>
            <person name="Poehlein A."/>
            <person name="Daniel R."/>
        </authorList>
    </citation>
    <scope>NUCLEOTIDE SEQUENCE [LARGE SCALE GENOMIC DNA]</scope>
    <source>
        <strain evidence="15 16">DSM 14427</strain>
    </source>
</reference>
<dbReference type="PROSITE" id="PS00456">
    <property type="entry name" value="NA_SOLUT_SYMP_1"/>
    <property type="match status" value="1"/>
</dbReference>
<evidence type="ECO:0000256" key="2">
    <source>
        <dbReference type="ARBA" id="ARBA00006434"/>
    </source>
</evidence>
<dbReference type="EMBL" id="MZGX01000002">
    <property type="protein sequence ID" value="OPX45990.1"/>
    <property type="molecule type" value="Genomic_DNA"/>
</dbReference>
<comment type="subcellular location">
    <subcellularLocation>
        <location evidence="1">Cell membrane</location>
        <topology evidence="1">Multi-pass membrane protein</topology>
    </subcellularLocation>
</comment>
<feature type="transmembrane region" description="Helical" evidence="14">
    <location>
        <begin position="6"/>
        <end position="24"/>
    </location>
</feature>
<evidence type="ECO:0000256" key="5">
    <source>
        <dbReference type="ARBA" id="ARBA00022692"/>
    </source>
</evidence>
<dbReference type="Pfam" id="PF00474">
    <property type="entry name" value="SSF"/>
    <property type="match status" value="1"/>
</dbReference>
<evidence type="ECO:0000256" key="9">
    <source>
        <dbReference type="ARBA" id="ARBA00023065"/>
    </source>
</evidence>
<keyword evidence="6" id="KW-0769">Symport</keyword>